<evidence type="ECO:0000313" key="3">
    <source>
        <dbReference type="Proteomes" id="UP000010482"/>
    </source>
</evidence>
<reference evidence="2" key="1">
    <citation type="submission" date="2012-04" db="EMBL/GenBank/DDBJ databases">
        <title>Finished genome of Dactylococcopsis salina PCC 8305.</title>
        <authorList>
            <consortium name="US DOE Joint Genome Institute"/>
            <person name="Gugger M."/>
            <person name="Coursin T."/>
            <person name="Rippka R."/>
            <person name="Tandeau De Marsac N."/>
            <person name="Huntemann M."/>
            <person name="Wei C.-L."/>
            <person name="Han J."/>
            <person name="Detter J.C."/>
            <person name="Han C."/>
            <person name="Tapia R."/>
            <person name="Daligault H."/>
            <person name="Chen A."/>
            <person name="Krypides N."/>
            <person name="Mavromatis K."/>
            <person name="Markowitz V."/>
            <person name="Szeto E."/>
            <person name="Ivanova N."/>
            <person name="Ovchinnikova G."/>
            <person name="Pagani I."/>
            <person name="Pati A."/>
            <person name="Goodwin L."/>
            <person name="Peters L."/>
            <person name="Pitluck S."/>
            <person name="Woyke T."/>
            <person name="Kerfeld C."/>
        </authorList>
    </citation>
    <scope>NUCLEOTIDE SEQUENCE [LARGE SCALE GENOMIC DNA]</scope>
    <source>
        <strain evidence="2">PCC 8305</strain>
    </source>
</reference>
<sequence length="44" mass="5163">MERLYAKPNTNYKQLPEPNMTPEQDQLFQKAQQSLNAAKYLHSP</sequence>
<dbReference type="KEGG" id="dsl:Dacsa_2575"/>
<dbReference type="AlphaFoldDB" id="K9YYI2"/>
<feature type="region of interest" description="Disordered" evidence="1">
    <location>
        <begin position="1"/>
        <end position="22"/>
    </location>
</feature>
<dbReference type="Proteomes" id="UP000010482">
    <property type="component" value="Chromosome"/>
</dbReference>
<evidence type="ECO:0000256" key="1">
    <source>
        <dbReference type="SAM" id="MobiDB-lite"/>
    </source>
</evidence>
<keyword evidence="3" id="KW-1185">Reference proteome</keyword>
<evidence type="ECO:0000313" key="2">
    <source>
        <dbReference type="EMBL" id="AFZ51163.1"/>
    </source>
</evidence>
<dbReference type="RefSeq" id="WP_015230153.1">
    <property type="nucleotide sequence ID" value="NC_019780.1"/>
</dbReference>
<dbReference type="EMBL" id="CP003944">
    <property type="protein sequence ID" value="AFZ51163.1"/>
    <property type="molecule type" value="Genomic_DNA"/>
</dbReference>
<organism evidence="2 3">
    <name type="scientific">Dactylococcopsis salina (strain PCC 8305)</name>
    <name type="common">Myxobactron salinum</name>
    <dbReference type="NCBI Taxonomy" id="13035"/>
    <lineage>
        <taxon>Bacteria</taxon>
        <taxon>Bacillati</taxon>
        <taxon>Cyanobacteriota</taxon>
        <taxon>Cyanophyceae</taxon>
        <taxon>Nodosilineales</taxon>
        <taxon>Cymatolegaceae</taxon>
        <taxon>Dactylococcopsis</taxon>
    </lineage>
</organism>
<proteinExistence type="predicted"/>
<protein>
    <submittedName>
        <fullName evidence="2">Uncharacterized protein</fullName>
    </submittedName>
</protein>
<name>K9YYI2_DACS8</name>
<gene>
    <name evidence="2" type="ORF">Dacsa_2575</name>
</gene>
<dbReference type="STRING" id="13035.Dacsa_2575"/>
<dbReference type="HOGENOM" id="CLU_3215214_0_0_3"/>
<accession>K9YYI2</accession>